<name>A0A0C3KVH8_PISTI</name>
<dbReference type="InterPro" id="IPR027417">
    <property type="entry name" value="P-loop_NTPase"/>
</dbReference>
<evidence type="ECO:0000256" key="4">
    <source>
        <dbReference type="SAM" id="MobiDB-lite"/>
    </source>
</evidence>
<feature type="compositionally biased region" description="Low complexity" evidence="4">
    <location>
        <begin position="567"/>
        <end position="577"/>
    </location>
</feature>
<dbReference type="PANTHER" id="PTHR45626">
    <property type="entry name" value="TRANSCRIPTION TERMINATION FACTOR 2-RELATED"/>
    <property type="match status" value="1"/>
</dbReference>
<evidence type="ECO:0000256" key="2">
    <source>
        <dbReference type="ARBA" id="ARBA00022801"/>
    </source>
</evidence>
<dbReference type="PANTHER" id="PTHR45626:SF51">
    <property type="entry name" value="SNF2-RELATED DOMAIN-CONTAINING PROTEIN"/>
    <property type="match status" value="1"/>
</dbReference>
<dbReference type="SUPFAM" id="SSF52540">
    <property type="entry name" value="P-loop containing nucleoside triphosphate hydrolases"/>
    <property type="match status" value="2"/>
</dbReference>
<reference evidence="6 7" key="1">
    <citation type="submission" date="2014-04" db="EMBL/GenBank/DDBJ databases">
        <authorList>
            <consortium name="DOE Joint Genome Institute"/>
            <person name="Kuo A."/>
            <person name="Kohler A."/>
            <person name="Costa M.D."/>
            <person name="Nagy L.G."/>
            <person name="Floudas D."/>
            <person name="Copeland A."/>
            <person name="Barry K.W."/>
            <person name="Cichocki N."/>
            <person name="Veneault-Fourrey C."/>
            <person name="LaButti K."/>
            <person name="Lindquist E.A."/>
            <person name="Lipzen A."/>
            <person name="Lundell T."/>
            <person name="Morin E."/>
            <person name="Murat C."/>
            <person name="Sun H."/>
            <person name="Tunlid A."/>
            <person name="Henrissat B."/>
            <person name="Grigoriev I.V."/>
            <person name="Hibbett D.S."/>
            <person name="Martin F."/>
            <person name="Nordberg H.P."/>
            <person name="Cantor M.N."/>
            <person name="Hua S.X."/>
        </authorList>
    </citation>
    <scope>NUCLEOTIDE SEQUENCE [LARGE SCALE GENOMIC DNA]</scope>
    <source>
        <strain evidence="6 7">Marx 270</strain>
    </source>
</reference>
<dbReference type="InterPro" id="IPR014001">
    <property type="entry name" value="Helicase_ATP-bd"/>
</dbReference>
<dbReference type="Gene3D" id="3.40.50.300">
    <property type="entry name" value="P-loop containing nucleotide triphosphate hydrolases"/>
    <property type="match status" value="1"/>
</dbReference>
<dbReference type="Proteomes" id="UP000054217">
    <property type="component" value="Unassembled WGS sequence"/>
</dbReference>
<feature type="compositionally biased region" description="Basic and acidic residues" evidence="4">
    <location>
        <begin position="909"/>
        <end position="919"/>
    </location>
</feature>
<dbReference type="Pfam" id="PF00176">
    <property type="entry name" value="SNF2-rel_dom"/>
    <property type="match status" value="1"/>
</dbReference>
<keyword evidence="7" id="KW-1185">Reference proteome</keyword>
<organism evidence="6 7">
    <name type="scientific">Pisolithus tinctorius Marx 270</name>
    <dbReference type="NCBI Taxonomy" id="870435"/>
    <lineage>
        <taxon>Eukaryota</taxon>
        <taxon>Fungi</taxon>
        <taxon>Dikarya</taxon>
        <taxon>Basidiomycota</taxon>
        <taxon>Agaricomycotina</taxon>
        <taxon>Agaricomycetes</taxon>
        <taxon>Agaricomycetidae</taxon>
        <taxon>Boletales</taxon>
        <taxon>Sclerodermatineae</taxon>
        <taxon>Pisolithaceae</taxon>
        <taxon>Pisolithus</taxon>
    </lineage>
</organism>
<dbReference type="GO" id="GO:0005634">
    <property type="term" value="C:nucleus"/>
    <property type="evidence" value="ECO:0007669"/>
    <property type="project" value="TreeGrafter"/>
</dbReference>
<dbReference type="OrthoDB" id="2801544at2759"/>
<evidence type="ECO:0000256" key="3">
    <source>
        <dbReference type="ARBA" id="ARBA00022840"/>
    </source>
</evidence>
<feature type="compositionally biased region" description="Polar residues" evidence="4">
    <location>
        <begin position="578"/>
        <end position="591"/>
    </location>
</feature>
<evidence type="ECO:0000313" key="6">
    <source>
        <dbReference type="EMBL" id="KIO13562.1"/>
    </source>
</evidence>
<reference evidence="7" key="2">
    <citation type="submission" date="2015-01" db="EMBL/GenBank/DDBJ databases">
        <title>Evolutionary Origins and Diversification of the Mycorrhizal Mutualists.</title>
        <authorList>
            <consortium name="DOE Joint Genome Institute"/>
            <consortium name="Mycorrhizal Genomics Consortium"/>
            <person name="Kohler A."/>
            <person name="Kuo A."/>
            <person name="Nagy L.G."/>
            <person name="Floudas D."/>
            <person name="Copeland A."/>
            <person name="Barry K.W."/>
            <person name="Cichocki N."/>
            <person name="Veneault-Fourrey C."/>
            <person name="LaButti K."/>
            <person name="Lindquist E.A."/>
            <person name="Lipzen A."/>
            <person name="Lundell T."/>
            <person name="Morin E."/>
            <person name="Murat C."/>
            <person name="Riley R."/>
            <person name="Ohm R."/>
            <person name="Sun H."/>
            <person name="Tunlid A."/>
            <person name="Henrissat B."/>
            <person name="Grigoriev I.V."/>
            <person name="Hibbett D.S."/>
            <person name="Martin F."/>
        </authorList>
    </citation>
    <scope>NUCLEOTIDE SEQUENCE [LARGE SCALE GENOMIC DNA]</scope>
    <source>
        <strain evidence="7">Marx 270</strain>
    </source>
</reference>
<feature type="region of interest" description="Disordered" evidence="4">
    <location>
        <begin position="864"/>
        <end position="883"/>
    </location>
</feature>
<dbReference type="GO" id="GO:0005524">
    <property type="term" value="F:ATP binding"/>
    <property type="evidence" value="ECO:0007669"/>
    <property type="project" value="UniProtKB-KW"/>
</dbReference>
<dbReference type="InterPro" id="IPR000330">
    <property type="entry name" value="SNF2_N"/>
</dbReference>
<accession>A0A0C3KVH8</accession>
<dbReference type="InParanoid" id="A0A0C3KVH8"/>
<keyword evidence="2" id="KW-0378">Hydrolase</keyword>
<dbReference type="GO" id="GO:0016787">
    <property type="term" value="F:hydrolase activity"/>
    <property type="evidence" value="ECO:0007669"/>
    <property type="project" value="UniProtKB-KW"/>
</dbReference>
<dbReference type="SMART" id="SM00490">
    <property type="entry name" value="HELICc"/>
    <property type="match status" value="1"/>
</dbReference>
<dbReference type="InterPro" id="IPR050628">
    <property type="entry name" value="SNF2_RAD54_helicase_TF"/>
</dbReference>
<dbReference type="GO" id="GO:0006281">
    <property type="term" value="P:DNA repair"/>
    <property type="evidence" value="ECO:0007669"/>
    <property type="project" value="TreeGrafter"/>
</dbReference>
<dbReference type="STRING" id="870435.A0A0C3KVH8"/>
<evidence type="ECO:0000256" key="1">
    <source>
        <dbReference type="ARBA" id="ARBA00022741"/>
    </source>
</evidence>
<dbReference type="InterPro" id="IPR049730">
    <property type="entry name" value="SNF2/RAD54-like_C"/>
</dbReference>
<sequence>MQLANCPLCYSDHTKTEQVEDDPDLPALEDLFAVGTITVAVHSKGVSCDASGNSSWRMLPEPSKRPQDPLLLGLGFLAHNLFLRATCKLNCSGQVLFIRVYLIPHDLPNVQERLRCRSAAVIKEGRCYLHSVLSLINCNPRLWNAEGPILSSEYDHFLPRKLDNRTMAEIYSDLNSPVVPSKCVPLAREIADGKPVWGLRSRLYDYQRCSVAVMIEKELSHLPVPDPLYLAVSSMHGGQYYFRPSDGTILRELPMVAPGRGGILCEELGTGKTIMILALILSTIGQLPQPEESMFDFRPVLTPLAYRHFALPDCVTARTRAGLEPSHVCNIPCLVDILLHYIRSRSQASSWCEYEDTLEGTSLWPLLHGNTPFYHHYDVNLAADIFGSSRSRSQVELGPRVMYLSAATLVVVPLTLLGQWDREIQKHCHPNARVLIVRQSDVLPAARILATNYDLIVMSDVRFCRESRNKKVVRLHALPRCTCPCFEGSRIPNCRCPGDTQVTPLLQVRWKRLVVDEGHIAGNVSATINYFVKELSIERKWIVTGTPTSNMLGLSLGCTKEGWETDPSGSPNSGNNSDCNTPEDTTPSSADTSVRIWSRYDTANLRKLNTMIADFLAIPQFRTDHKSFGVHVSSRLCNRRGPQPFATDILSQVMHMVMVRHRVQDLEKDVVLPPMKHEFVYMDLSEYALKSFNAMQAAVAINAIDSERQGPDYIFHPSKTRELQIAMDNLSQGMFWSASNILYNVDQICQEAQSFRTRALQRRIPKEEYELLEGALTHAAAAASDTLWRAIQKHEDVPFKVTGLDTGIYEAWTRGDLKAKSREVDLMHSNRLIELRDLVYVRPLMSPQNLICEGIKLNAEGARPLEQEPSQARESTPAGTIKSVTEVFNEEMETLKRKAKLARSSQLPRHTEGSAESEHLPSQSPPYLPNLGLLQNSPLSGVRVGPSLSTKLNYILTEALRYSADEKFLIFSKSPLTLAHVAEGLALFGVKYLRYTCDMQPALREQAVMTFESSDTYRLFLIELKLGARGLNLVSASRVIFCEPVWHPDVESQAIKRVHRIGQLNRIIVKTLVIRGTAEEAMLARRQHLSCREQVPKMTAESGMRQFMENPQFLSIVSSEPDRLSMPLIDARTPSFDRGSENHSAADVDVESGCVYEEKHDGNSKQKRVKFAKDV</sequence>
<feature type="compositionally biased region" description="Polar residues" evidence="4">
    <location>
        <begin position="868"/>
        <end position="878"/>
    </location>
</feature>
<keyword evidence="1" id="KW-0547">Nucleotide-binding</keyword>
<dbReference type="InterPro" id="IPR038718">
    <property type="entry name" value="SNF2-like_sf"/>
</dbReference>
<feature type="region of interest" description="Disordered" evidence="4">
    <location>
        <begin position="563"/>
        <end position="591"/>
    </location>
</feature>
<feature type="domain" description="Helicase C-terminal" evidence="5">
    <location>
        <begin position="947"/>
        <end position="1112"/>
    </location>
</feature>
<keyword evidence="3" id="KW-0067">ATP-binding</keyword>
<evidence type="ECO:0000313" key="7">
    <source>
        <dbReference type="Proteomes" id="UP000054217"/>
    </source>
</evidence>
<dbReference type="InterPro" id="IPR001650">
    <property type="entry name" value="Helicase_C-like"/>
</dbReference>
<feature type="region of interest" description="Disordered" evidence="4">
    <location>
        <begin position="898"/>
        <end position="927"/>
    </location>
</feature>
<dbReference type="HOGENOM" id="CLU_003233_0_1_1"/>
<dbReference type="Gene3D" id="3.40.50.10810">
    <property type="entry name" value="Tandem AAA-ATPase domain"/>
    <property type="match status" value="1"/>
</dbReference>
<dbReference type="PROSITE" id="PS51194">
    <property type="entry name" value="HELICASE_CTER"/>
    <property type="match status" value="1"/>
</dbReference>
<dbReference type="GO" id="GO:0008094">
    <property type="term" value="F:ATP-dependent activity, acting on DNA"/>
    <property type="evidence" value="ECO:0007669"/>
    <property type="project" value="TreeGrafter"/>
</dbReference>
<dbReference type="SMART" id="SM00487">
    <property type="entry name" value="DEXDc"/>
    <property type="match status" value="1"/>
</dbReference>
<gene>
    <name evidence="6" type="ORF">M404DRAFT_993119</name>
</gene>
<evidence type="ECO:0000259" key="5">
    <source>
        <dbReference type="PROSITE" id="PS51194"/>
    </source>
</evidence>
<dbReference type="Pfam" id="PF00271">
    <property type="entry name" value="Helicase_C"/>
    <property type="match status" value="1"/>
</dbReference>
<protein>
    <recommendedName>
        <fullName evidence="5">Helicase C-terminal domain-containing protein</fullName>
    </recommendedName>
</protein>
<dbReference type="EMBL" id="KN831946">
    <property type="protein sequence ID" value="KIO13562.1"/>
    <property type="molecule type" value="Genomic_DNA"/>
</dbReference>
<dbReference type="CDD" id="cd18793">
    <property type="entry name" value="SF2_C_SNF"/>
    <property type="match status" value="1"/>
</dbReference>
<proteinExistence type="predicted"/>
<dbReference type="AlphaFoldDB" id="A0A0C3KVH8"/>